<gene>
    <name evidence="5" type="ORF">M8523_28195</name>
</gene>
<dbReference type="AlphaFoldDB" id="A0AA41Z170"/>
<keyword evidence="3" id="KW-0804">Transcription</keyword>
<dbReference type="Proteomes" id="UP001165667">
    <property type="component" value="Unassembled WGS sequence"/>
</dbReference>
<dbReference type="PRINTS" id="PR00032">
    <property type="entry name" value="HTHARAC"/>
</dbReference>
<evidence type="ECO:0000259" key="4">
    <source>
        <dbReference type="PROSITE" id="PS01124"/>
    </source>
</evidence>
<dbReference type="RefSeq" id="WP_282588223.1">
    <property type="nucleotide sequence ID" value="NZ_JAMOIM010000034.1"/>
</dbReference>
<dbReference type="PROSITE" id="PS01124">
    <property type="entry name" value="HTH_ARAC_FAMILY_2"/>
    <property type="match status" value="1"/>
</dbReference>
<accession>A0AA41Z170</accession>
<organism evidence="5 6">
    <name type="scientific">Lichenifustis flavocetrariae</name>
    <dbReference type="NCBI Taxonomy" id="2949735"/>
    <lineage>
        <taxon>Bacteria</taxon>
        <taxon>Pseudomonadati</taxon>
        <taxon>Pseudomonadota</taxon>
        <taxon>Alphaproteobacteria</taxon>
        <taxon>Hyphomicrobiales</taxon>
        <taxon>Lichenihabitantaceae</taxon>
        <taxon>Lichenifustis</taxon>
    </lineage>
</organism>
<evidence type="ECO:0000313" key="6">
    <source>
        <dbReference type="Proteomes" id="UP001165667"/>
    </source>
</evidence>
<keyword evidence="1" id="KW-0805">Transcription regulation</keyword>
<dbReference type="SUPFAM" id="SSF46689">
    <property type="entry name" value="Homeodomain-like"/>
    <property type="match status" value="2"/>
</dbReference>
<dbReference type="InterPro" id="IPR009057">
    <property type="entry name" value="Homeodomain-like_sf"/>
</dbReference>
<dbReference type="PROSITE" id="PS00041">
    <property type="entry name" value="HTH_ARAC_FAMILY_1"/>
    <property type="match status" value="1"/>
</dbReference>
<dbReference type="GO" id="GO:0003700">
    <property type="term" value="F:DNA-binding transcription factor activity"/>
    <property type="evidence" value="ECO:0007669"/>
    <property type="project" value="InterPro"/>
</dbReference>
<keyword evidence="6" id="KW-1185">Reference proteome</keyword>
<evidence type="ECO:0000256" key="2">
    <source>
        <dbReference type="ARBA" id="ARBA00023125"/>
    </source>
</evidence>
<name>A0AA41Z170_9HYPH</name>
<dbReference type="InterPro" id="IPR050204">
    <property type="entry name" value="AraC_XylS_family_regulators"/>
</dbReference>
<evidence type="ECO:0000256" key="1">
    <source>
        <dbReference type="ARBA" id="ARBA00023015"/>
    </source>
</evidence>
<sequence length="237" mass="26110">MPTFEQTVCPNAACSASSDIVVGSVAGARHAGSLLSGLMDQATAALDGDRERALTFLGRAMALLEAAVEAKSIDDRNATRGGSLAPWQSRRIAAYIESRLETPLCLDELARITCLSRSYFTRAFRRSFGTSPHNYIIKRRIERSKKRMLETTDPLSQVALSCGFTDQAHFSRVFRRLVGNAPFEWRRSRVAERSDAGLPAYRTAMPTKADQRSHQAADLPLISHQVCDSSLSSLRAF</sequence>
<comment type="caution">
    <text evidence="5">The sequence shown here is derived from an EMBL/GenBank/DDBJ whole genome shotgun (WGS) entry which is preliminary data.</text>
</comment>
<dbReference type="SMART" id="SM00342">
    <property type="entry name" value="HTH_ARAC"/>
    <property type="match status" value="1"/>
</dbReference>
<evidence type="ECO:0000256" key="3">
    <source>
        <dbReference type="ARBA" id="ARBA00023163"/>
    </source>
</evidence>
<protein>
    <submittedName>
        <fullName evidence="5">AraC family transcriptional regulator</fullName>
    </submittedName>
</protein>
<dbReference type="PANTHER" id="PTHR46796:SF14">
    <property type="entry name" value="TRANSCRIPTIONAL REGULATORY PROTEIN"/>
    <property type="match status" value="1"/>
</dbReference>
<dbReference type="Gene3D" id="1.10.10.60">
    <property type="entry name" value="Homeodomain-like"/>
    <property type="match status" value="2"/>
</dbReference>
<dbReference type="GO" id="GO:0043565">
    <property type="term" value="F:sequence-specific DNA binding"/>
    <property type="evidence" value="ECO:0007669"/>
    <property type="project" value="InterPro"/>
</dbReference>
<dbReference type="InterPro" id="IPR018060">
    <property type="entry name" value="HTH_AraC"/>
</dbReference>
<dbReference type="PANTHER" id="PTHR46796">
    <property type="entry name" value="HTH-TYPE TRANSCRIPTIONAL ACTIVATOR RHAS-RELATED"/>
    <property type="match status" value="1"/>
</dbReference>
<dbReference type="InterPro" id="IPR020449">
    <property type="entry name" value="Tscrpt_reg_AraC-type_HTH"/>
</dbReference>
<dbReference type="InterPro" id="IPR018062">
    <property type="entry name" value="HTH_AraC-typ_CS"/>
</dbReference>
<feature type="domain" description="HTH araC/xylS-type" evidence="4">
    <location>
        <begin position="90"/>
        <end position="188"/>
    </location>
</feature>
<dbReference type="EMBL" id="JAMOIM010000034">
    <property type="protein sequence ID" value="MCW6511844.1"/>
    <property type="molecule type" value="Genomic_DNA"/>
</dbReference>
<evidence type="ECO:0000313" key="5">
    <source>
        <dbReference type="EMBL" id="MCW6511844.1"/>
    </source>
</evidence>
<dbReference type="Pfam" id="PF12833">
    <property type="entry name" value="HTH_18"/>
    <property type="match status" value="1"/>
</dbReference>
<proteinExistence type="predicted"/>
<reference evidence="5" key="1">
    <citation type="submission" date="2022-05" db="EMBL/GenBank/DDBJ databases">
        <authorList>
            <person name="Pankratov T."/>
        </authorList>
    </citation>
    <scope>NUCLEOTIDE SEQUENCE</scope>
    <source>
        <strain evidence="5">BP6-180914</strain>
    </source>
</reference>
<keyword evidence="2" id="KW-0238">DNA-binding</keyword>